<evidence type="ECO:0000313" key="2">
    <source>
        <dbReference type="Proteomes" id="UP000054477"/>
    </source>
</evidence>
<keyword evidence="2" id="KW-1185">Reference proteome</keyword>
<sequence length="96" mass="10651">MLNKRQTLRDLQDTDAEFLALLEDSEELELDILGDDSLVPLKVIEDHVHGDFSAQPDKAFVVGQDRLIPATEAEETLIEEVDGQVLDTTAAMEQEG</sequence>
<proteinExistence type="predicted"/>
<reference evidence="1 2" key="1">
    <citation type="submission" date="2014-04" db="EMBL/GenBank/DDBJ databases">
        <authorList>
            <consortium name="DOE Joint Genome Institute"/>
            <person name="Kuo A."/>
            <person name="Kohler A."/>
            <person name="Nagy L.G."/>
            <person name="Floudas D."/>
            <person name="Copeland A."/>
            <person name="Barry K.W."/>
            <person name="Cichocki N."/>
            <person name="Veneault-Fourrey C."/>
            <person name="LaButti K."/>
            <person name="Lindquist E.A."/>
            <person name="Lipzen A."/>
            <person name="Lundell T."/>
            <person name="Morin E."/>
            <person name="Murat C."/>
            <person name="Sun H."/>
            <person name="Tunlid A."/>
            <person name="Henrissat B."/>
            <person name="Grigoriev I.V."/>
            <person name="Hibbett D.S."/>
            <person name="Martin F."/>
            <person name="Nordberg H.P."/>
            <person name="Cantor M.N."/>
            <person name="Hua S.X."/>
        </authorList>
    </citation>
    <scope>NUCLEOTIDE SEQUENCE [LARGE SCALE GENOMIC DNA]</scope>
    <source>
        <strain evidence="1 2">LaAM-08-1</strain>
    </source>
</reference>
<dbReference type="Proteomes" id="UP000054477">
    <property type="component" value="Unassembled WGS sequence"/>
</dbReference>
<dbReference type="AlphaFoldDB" id="A0A0C9X0A5"/>
<name>A0A0C9X0A5_9AGAR</name>
<dbReference type="HOGENOM" id="CLU_2360044_0_0_1"/>
<reference evidence="2" key="2">
    <citation type="submission" date="2015-01" db="EMBL/GenBank/DDBJ databases">
        <title>Evolutionary Origins and Diversification of the Mycorrhizal Mutualists.</title>
        <authorList>
            <consortium name="DOE Joint Genome Institute"/>
            <consortium name="Mycorrhizal Genomics Consortium"/>
            <person name="Kohler A."/>
            <person name="Kuo A."/>
            <person name="Nagy L.G."/>
            <person name="Floudas D."/>
            <person name="Copeland A."/>
            <person name="Barry K.W."/>
            <person name="Cichocki N."/>
            <person name="Veneault-Fourrey C."/>
            <person name="LaButti K."/>
            <person name="Lindquist E.A."/>
            <person name="Lipzen A."/>
            <person name="Lundell T."/>
            <person name="Morin E."/>
            <person name="Murat C."/>
            <person name="Riley R."/>
            <person name="Ohm R."/>
            <person name="Sun H."/>
            <person name="Tunlid A."/>
            <person name="Henrissat B."/>
            <person name="Grigoriev I.V."/>
            <person name="Hibbett D.S."/>
            <person name="Martin F."/>
        </authorList>
    </citation>
    <scope>NUCLEOTIDE SEQUENCE [LARGE SCALE GENOMIC DNA]</scope>
    <source>
        <strain evidence="2">LaAM-08-1</strain>
    </source>
</reference>
<accession>A0A0C9X0A5</accession>
<gene>
    <name evidence="1" type="ORF">K443DRAFT_9073</name>
</gene>
<protein>
    <submittedName>
        <fullName evidence="1">Unplaced genomic scaffold K443scaffold_131, whole genome shotgun sequence</fullName>
    </submittedName>
</protein>
<dbReference type="EMBL" id="KN838666">
    <property type="protein sequence ID" value="KIJ98560.1"/>
    <property type="molecule type" value="Genomic_DNA"/>
</dbReference>
<evidence type="ECO:0000313" key="1">
    <source>
        <dbReference type="EMBL" id="KIJ98560.1"/>
    </source>
</evidence>
<organism evidence="1 2">
    <name type="scientific">Laccaria amethystina LaAM-08-1</name>
    <dbReference type="NCBI Taxonomy" id="1095629"/>
    <lineage>
        <taxon>Eukaryota</taxon>
        <taxon>Fungi</taxon>
        <taxon>Dikarya</taxon>
        <taxon>Basidiomycota</taxon>
        <taxon>Agaricomycotina</taxon>
        <taxon>Agaricomycetes</taxon>
        <taxon>Agaricomycetidae</taxon>
        <taxon>Agaricales</taxon>
        <taxon>Agaricineae</taxon>
        <taxon>Hydnangiaceae</taxon>
        <taxon>Laccaria</taxon>
    </lineage>
</organism>